<evidence type="ECO:0000313" key="3">
    <source>
        <dbReference type="Proteomes" id="UP000036277"/>
    </source>
</evidence>
<accession>A0A0J5FRU6</accession>
<dbReference type="PATRIC" id="fig|880157.4.peg.2402"/>
<keyword evidence="1" id="KW-0812">Transmembrane</keyword>
<organism evidence="2 3">
    <name type="scientific">Xenorhabdus khoisanae</name>
    <dbReference type="NCBI Taxonomy" id="880157"/>
    <lineage>
        <taxon>Bacteria</taxon>
        <taxon>Pseudomonadati</taxon>
        <taxon>Pseudomonadota</taxon>
        <taxon>Gammaproteobacteria</taxon>
        <taxon>Enterobacterales</taxon>
        <taxon>Morganellaceae</taxon>
        <taxon>Xenorhabdus</taxon>
    </lineage>
</organism>
<gene>
    <name evidence="2" type="ORF">AB204_11325</name>
</gene>
<dbReference type="Proteomes" id="UP000036277">
    <property type="component" value="Unassembled WGS sequence"/>
</dbReference>
<keyword evidence="1" id="KW-0472">Membrane</keyword>
<dbReference type="RefSeq" id="WP_047963473.1">
    <property type="nucleotide sequence ID" value="NZ_CAWMBG010000068.1"/>
</dbReference>
<keyword evidence="3" id="KW-1185">Reference proteome</keyword>
<dbReference type="AlphaFoldDB" id="A0A0J5FRU6"/>
<comment type="caution">
    <text evidence="2">The sequence shown here is derived from an EMBL/GenBank/DDBJ whole genome shotgun (WGS) entry which is preliminary data.</text>
</comment>
<evidence type="ECO:0000256" key="1">
    <source>
        <dbReference type="SAM" id="Phobius"/>
    </source>
</evidence>
<evidence type="ECO:0000313" key="2">
    <source>
        <dbReference type="EMBL" id="KMJ45001.1"/>
    </source>
</evidence>
<feature type="transmembrane region" description="Helical" evidence="1">
    <location>
        <begin position="34"/>
        <end position="52"/>
    </location>
</feature>
<keyword evidence="1" id="KW-1133">Transmembrane helix</keyword>
<dbReference type="STRING" id="880157.AB204_11325"/>
<dbReference type="EMBL" id="LFCV01000068">
    <property type="protein sequence ID" value="KMJ45001.1"/>
    <property type="molecule type" value="Genomic_DNA"/>
</dbReference>
<sequence>MKPKNLRELKAFSTLKRINDKQCILRSHRTGLQLSLLLFDLVLWLMVFSWNADNYTKSYLRKPSLNRRTVNSF</sequence>
<reference evidence="2 3" key="1">
    <citation type="submission" date="2015-06" db="EMBL/GenBank/DDBJ databases">
        <title>Draft Whole-Genome Sequence of the Entomopathogenic Bacterium Xenorhabdus khoisanae.</title>
        <authorList>
            <person name="Naidoo S."/>
            <person name="Featherston J."/>
            <person name="Gray V.M."/>
        </authorList>
    </citation>
    <scope>NUCLEOTIDE SEQUENCE [LARGE SCALE GENOMIC DNA]</scope>
    <source>
        <strain evidence="2 3">MCB</strain>
    </source>
</reference>
<proteinExistence type="predicted"/>
<protein>
    <submittedName>
        <fullName evidence="2">Uncharacterized protein</fullName>
    </submittedName>
</protein>
<name>A0A0J5FRU6_9GAMM</name>